<dbReference type="EMBL" id="LAZR01009511">
    <property type="protein sequence ID" value="KKM72221.1"/>
    <property type="molecule type" value="Genomic_DNA"/>
</dbReference>
<comment type="caution">
    <text evidence="1">The sequence shown here is derived from an EMBL/GenBank/DDBJ whole genome shotgun (WGS) entry which is preliminary data.</text>
</comment>
<gene>
    <name evidence="1" type="ORF">LCGC14_1422720</name>
</gene>
<sequence>LICYVNKDLRVRNIGVIKSIEISRNSETFTQLMKKWTNPY</sequence>
<accession>A0A0F9KC00</accession>
<feature type="non-terminal residue" evidence="1">
    <location>
        <position position="1"/>
    </location>
</feature>
<evidence type="ECO:0000313" key="1">
    <source>
        <dbReference type="EMBL" id="KKM72221.1"/>
    </source>
</evidence>
<name>A0A0F9KC00_9ZZZZ</name>
<dbReference type="AlphaFoldDB" id="A0A0F9KC00"/>
<reference evidence="1" key="1">
    <citation type="journal article" date="2015" name="Nature">
        <title>Complex archaea that bridge the gap between prokaryotes and eukaryotes.</title>
        <authorList>
            <person name="Spang A."/>
            <person name="Saw J.H."/>
            <person name="Jorgensen S.L."/>
            <person name="Zaremba-Niedzwiedzka K."/>
            <person name="Martijn J."/>
            <person name="Lind A.E."/>
            <person name="van Eijk R."/>
            <person name="Schleper C."/>
            <person name="Guy L."/>
            <person name="Ettema T.J."/>
        </authorList>
    </citation>
    <scope>NUCLEOTIDE SEQUENCE</scope>
</reference>
<protein>
    <submittedName>
        <fullName evidence="1">Uncharacterized protein</fullName>
    </submittedName>
</protein>
<organism evidence="1">
    <name type="scientific">marine sediment metagenome</name>
    <dbReference type="NCBI Taxonomy" id="412755"/>
    <lineage>
        <taxon>unclassified sequences</taxon>
        <taxon>metagenomes</taxon>
        <taxon>ecological metagenomes</taxon>
    </lineage>
</organism>
<proteinExistence type="predicted"/>